<evidence type="ECO:0000256" key="1">
    <source>
        <dbReference type="SAM" id="MobiDB-lite"/>
    </source>
</evidence>
<sequence length="162" mass="18147">KIEGRRWSVASLPSSGYGTNTPNSSNSQCSSQEKLHQLCHLSHEDSSHTTGGAHVGHHTHHCCHHLNHNLLQHTHHHKILNLEAAQHFSSNDSNQGYDDEVRCLSPMIRPRSRSLSSPVRSPSADSERRFPKATQQMEEKLSKFISDQLNVDDIECWAASDA</sequence>
<feature type="domain" description="Microtubule-associated serine/threonine-protein kinase pre-PK" evidence="2">
    <location>
        <begin position="3"/>
        <end position="150"/>
    </location>
</feature>
<dbReference type="EMBL" id="OC966929">
    <property type="protein sequence ID" value="CAD7666119.1"/>
    <property type="molecule type" value="Genomic_DNA"/>
</dbReference>
<dbReference type="OrthoDB" id="10070999at2759"/>
<proteinExistence type="predicted"/>
<accession>A0A7R9MUL2</accession>
<evidence type="ECO:0000259" key="2">
    <source>
        <dbReference type="Pfam" id="PF08926"/>
    </source>
</evidence>
<keyword evidence="4" id="KW-1185">Reference proteome</keyword>
<organism evidence="3">
    <name type="scientific">Oppiella nova</name>
    <dbReference type="NCBI Taxonomy" id="334625"/>
    <lineage>
        <taxon>Eukaryota</taxon>
        <taxon>Metazoa</taxon>
        <taxon>Ecdysozoa</taxon>
        <taxon>Arthropoda</taxon>
        <taxon>Chelicerata</taxon>
        <taxon>Arachnida</taxon>
        <taxon>Acari</taxon>
        <taxon>Acariformes</taxon>
        <taxon>Sarcoptiformes</taxon>
        <taxon>Oribatida</taxon>
        <taxon>Brachypylina</taxon>
        <taxon>Oppioidea</taxon>
        <taxon>Oppiidae</taxon>
        <taxon>Oppiella</taxon>
    </lineage>
</organism>
<dbReference type="Pfam" id="PF08926">
    <property type="entry name" value="DUF1908"/>
    <property type="match status" value="1"/>
</dbReference>
<name>A0A7R9MUL2_9ACAR</name>
<feature type="region of interest" description="Disordered" evidence="1">
    <location>
        <begin position="1"/>
        <end position="29"/>
    </location>
</feature>
<feature type="compositionally biased region" description="Polar residues" evidence="1">
    <location>
        <begin position="11"/>
        <end position="29"/>
    </location>
</feature>
<feature type="non-terminal residue" evidence="3">
    <location>
        <position position="162"/>
    </location>
</feature>
<dbReference type="GO" id="GO:0004674">
    <property type="term" value="F:protein serine/threonine kinase activity"/>
    <property type="evidence" value="ECO:0007669"/>
    <property type="project" value="InterPro"/>
</dbReference>
<dbReference type="EMBL" id="CAJPVJ010052104">
    <property type="protein sequence ID" value="CAG2183243.1"/>
    <property type="molecule type" value="Genomic_DNA"/>
</dbReference>
<evidence type="ECO:0000313" key="4">
    <source>
        <dbReference type="Proteomes" id="UP000728032"/>
    </source>
</evidence>
<evidence type="ECO:0000313" key="3">
    <source>
        <dbReference type="EMBL" id="CAD7666119.1"/>
    </source>
</evidence>
<protein>
    <recommendedName>
        <fullName evidence="2">Microtubule-associated serine/threonine-protein kinase pre-PK domain-containing protein</fullName>
    </recommendedName>
</protein>
<reference evidence="3" key="1">
    <citation type="submission" date="2020-11" db="EMBL/GenBank/DDBJ databases">
        <authorList>
            <person name="Tran Van P."/>
        </authorList>
    </citation>
    <scope>NUCLEOTIDE SEQUENCE</scope>
</reference>
<feature type="non-terminal residue" evidence="3">
    <location>
        <position position="1"/>
    </location>
</feature>
<dbReference type="GO" id="GO:0005524">
    <property type="term" value="F:ATP binding"/>
    <property type="evidence" value="ECO:0007669"/>
    <property type="project" value="InterPro"/>
</dbReference>
<dbReference type="GO" id="GO:0000287">
    <property type="term" value="F:magnesium ion binding"/>
    <property type="evidence" value="ECO:0007669"/>
    <property type="project" value="InterPro"/>
</dbReference>
<dbReference type="AlphaFoldDB" id="A0A7R9MUL2"/>
<feature type="compositionally biased region" description="Low complexity" evidence="1">
    <location>
        <begin position="108"/>
        <end position="124"/>
    </location>
</feature>
<feature type="region of interest" description="Disordered" evidence="1">
    <location>
        <begin position="108"/>
        <end position="137"/>
    </location>
</feature>
<dbReference type="Proteomes" id="UP000728032">
    <property type="component" value="Unassembled WGS sequence"/>
</dbReference>
<dbReference type="InterPro" id="IPR015022">
    <property type="entry name" value="MAST_pre-PK_dom"/>
</dbReference>
<gene>
    <name evidence="3" type="ORF">ONB1V03_LOCUS22664</name>
</gene>